<dbReference type="EMBL" id="AP022314">
    <property type="protein sequence ID" value="BBU25065.1"/>
    <property type="molecule type" value="Genomic_DNA"/>
</dbReference>
<evidence type="ECO:0000313" key="1">
    <source>
        <dbReference type="EMBL" id="BBU25065.1"/>
    </source>
</evidence>
<name>A0AAD1H6B2_MYCXE</name>
<dbReference type="AlphaFoldDB" id="A0AAD1H6B2"/>
<dbReference type="Proteomes" id="UP000464624">
    <property type="component" value="Chromosome"/>
</dbReference>
<protein>
    <submittedName>
        <fullName evidence="1">Uncharacterized protein</fullName>
    </submittedName>
</protein>
<accession>A0AAD1H6B2</accession>
<reference evidence="1 2" key="1">
    <citation type="submission" date="2019-12" db="EMBL/GenBank/DDBJ databases">
        <title>Complete genome sequence of Mycolicibacterium xenopi str. JCM15661T.</title>
        <authorList>
            <person name="Yoshida M."/>
            <person name="Fukano H."/>
            <person name="Asakura T."/>
            <person name="Hoshino Y."/>
        </authorList>
    </citation>
    <scope>NUCLEOTIDE SEQUENCE [LARGE SCALE GENOMIC DNA]</scope>
    <source>
        <strain evidence="1 2">JCM 15661T</strain>
    </source>
</reference>
<organism evidence="1 2">
    <name type="scientific">Mycobacterium xenopi</name>
    <dbReference type="NCBI Taxonomy" id="1789"/>
    <lineage>
        <taxon>Bacteria</taxon>
        <taxon>Bacillati</taxon>
        <taxon>Actinomycetota</taxon>
        <taxon>Actinomycetes</taxon>
        <taxon>Mycobacteriales</taxon>
        <taxon>Mycobacteriaceae</taxon>
        <taxon>Mycobacterium</taxon>
    </lineage>
</organism>
<evidence type="ECO:0000313" key="2">
    <source>
        <dbReference type="Proteomes" id="UP000464624"/>
    </source>
</evidence>
<proteinExistence type="predicted"/>
<gene>
    <name evidence="1" type="ORF">MYXE_48550</name>
</gene>
<dbReference type="KEGG" id="mxe:MYXE_48550"/>
<sequence length="203" mass="21392">MSGKRSQVHPGVSEQAARLVIETGHPVPHVAAEIGVGKQVWGAGCASNAKRPQLAILAAASQLNPFPVCKYDSYDPRMVRPESWIRLAGGSPVPVSTGAPGSRPRFVAERRRAKRGVKSFFGGSKCTGRSSIANSAASSDSQQESRAAHVTVKATSGESRSGVSSSGLLGVGEMARAHSLVRNWRDPSAHARVGQETKGISRW</sequence>